<dbReference type="InterPro" id="IPR002842">
    <property type="entry name" value="ATPase_V1_Esu"/>
</dbReference>
<keyword evidence="2" id="KW-0813">Transport</keyword>
<dbReference type="AlphaFoldDB" id="H6LDC0"/>
<dbReference type="eggNOG" id="COG1390">
    <property type="taxonomic scope" value="Bacteria"/>
</dbReference>
<dbReference type="InterPro" id="IPR038495">
    <property type="entry name" value="ATPase_E_C"/>
</dbReference>
<proteinExistence type="inferred from homology"/>
<sequence length="205" mass="24222">MISVEEKLRVFTQYLLNKERKWGKDIINDAKEKREALLEESSQKINKEKRAVEERSYHTIFRDKNKIIAEGKNKAKTLELEEKNRILRDFNQMIREKVEPFLTQEVYSDYLRNCIVQIPQIFGNKKEIIVFVYERDLEQIKKIMAAELNDFSIEYRVGCNDCIGGLIVEDSEGRIHCDFTVENLIKTNYKLIGMTLNGFMEKQVS</sequence>
<gene>
    <name evidence="4" type="primary">vatE</name>
    <name evidence="4" type="ordered locus">Awo_c23920</name>
</gene>
<keyword evidence="4" id="KW-0378">Hydrolase</keyword>
<dbReference type="Gene3D" id="3.30.2320.30">
    <property type="entry name" value="ATP synthase, E subunit, C-terminal"/>
    <property type="match status" value="1"/>
</dbReference>
<comment type="similarity">
    <text evidence="1">Belongs to the V-ATPase E subunit family.</text>
</comment>
<evidence type="ECO:0000256" key="3">
    <source>
        <dbReference type="ARBA" id="ARBA00023065"/>
    </source>
</evidence>
<dbReference type="STRING" id="931626.Awo_c23920"/>
<keyword evidence="3" id="KW-0406">Ion transport</keyword>
<protein>
    <submittedName>
        <fullName evidence="4">V-ATPase E-subunit VatE</fullName>
        <ecNumber evidence="4">3.6.3.14</ecNumber>
    </submittedName>
</protein>
<keyword evidence="5" id="KW-1185">Reference proteome</keyword>
<dbReference type="EC" id="3.6.3.14" evidence="4"/>
<dbReference type="GO" id="GO:0046961">
    <property type="term" value="F:proton-transporting ATPase activity, rotational mechanism"/>
    <property type="evidence" value="ECO:0007669"/>
    <property type="project" value="InterPro"/>
</dbReference>
<evidence type="ECO:0000256" key="2">
    <source>
        <dbReference type="ARBA" id="ARBA00022448"/>
    </source>
</evidence>
<dbReference type="GO" id="GO:0033178">
    <property type="term" value="C:proton-transporting two-sector ATPase complex, catalytic domain"/>
    <property type="evidence" value="ECO:0007669"/>
    <property type="project" value="InterPro"/>
</dbReference>
<dbReference type="RefSeq" id="WP_014356765.1">
    <property type="nucleotide sequence ID" value="NC_016894.1"/>
</dbReference>
<evidence type="ECO:0000313" key="5">
    <source>
        <dbReference type="Proteomes" id="UP000007177"/>
    </source>
</evidence>
<organism evidence="4 5">
    <name type="scientific">Acetobacterium woodii (strain ATCC 29683 / DSM 1030 / JCM 2381 / KCTC 1655 / WB1)</name>
    <dbReference type="NCBI Taxonomy" id="931626"/>
    <lineage>
        <taxon>Bacteria</taxon>
        <taxon>Bacillati</taxon>
        <taxon>Bacillota</taxon>
        <taxon>Clostridia</taxon>
        <taxon>Eubacteriales</taxon>
        <taxon>Eubacteriaceae</taxon>
        <taxon>Acetobacterium</taxon>
    </lineage>
</organism>
<reference evidence="4 5" key="2">
    <citation type="journal article" date="2012" name="PLoS ONE">
        <title>An ancient pathway combining carbon dioxide fixation with the generation and utilization of a sodium ion gradient for ATP synthesis.</title>
        <authorList>
            <person name="Poehlein A."/>
            <person name="Schmidt S."/>
            <person name="Kaster A.K."/>
            <person name="Goenrich M."/>
            <person name="Vollmers J."/>
            <person name="Thurmer A."/>
            <person name="Bertsch J."/>
            <person name="Schuchmann K."/>
            <person name="Voigt B."/>
            <person name="Hecker M."/>
            <person name="Daniel R."/>
            <person name="Thauer R.K."/>
            <person name="Gottschalk G."/>
            <person name="Muller V."/>
        </authorList>
    </citation>
    <scope>NUCLEOTIDE SEQUENCE [LARGE SCALE GENOMIC DNA]</scope>
    <source>
        <strain evidence="5">ATCC 29683 / DSM 1030 / JCM 2381 / KCTC 1655 / WB1</strain>
    </source>
</reference>
<dbReference type="KEGG" id="awo:Awo_c23920"/>
<dbReference type="SUPFAM" id="SSF160527">
    <property type="entry name" value="V-type ATPase subunit E-like"/>
    <property type="match status" value="1"/>
</dbReference>
<dbReference type="HOGENOM" id="CLU_115712_0_0_9"/>
<evidence type="ECO:0000313" key="4">
    <source>
        <dbReference type="EMBL" id="AFA49165.1"/>
    </source>
</evidence>
<reference evidence="5" key="1">
    <citation type="submission" date="2011-07" db="EMBL/GenBank/DDBJ databases">
        <title>Complete genome sequence of Acetobacterium woodii.</title>
        <authorList>
            <person name="Poehlein A."/>
            <person name="Schmidt S."/>
            <person name="Kaster A.-K."/>
            <person name="Goenrich M."/>
            <person name="Vollmers J."/>
            <person name="Thuermer A."/>
            <person name="Gottschalk G."/>
            <person name="Thauer R.K."/>
            <person name="Daniel R."/>
            <person name="Mueller V."/>
        </authorList>
    </citation>
    <scope>NUCLEOTIDE SEQUENCE [LARGE SCALE GENOMIC DNA]</scope>
    <source>
        <strain evidence="5">ATCC 29683 / DSM 1030 / JCM 2381 / KCTC 1655 / WB1</strain>
    </source>
</reference>
<accession>H6LDC0</accession>
<dbReference type="OrthoDB" id="1769715at2"/>
<dbReference type="Proteomes" id="UP000007177">
    <property type="component" value="Chromosome"/>
</dbReference>
<name>H6LDC0_ACEWD</name>
<dbReference type="Pfam" id="PF01991">
    <property type="entry name" value="vATP-synt_E"/>
    <property type="match status" value="1"/>
</dbReference>
<dbReference type="GO" id="GO:0016787">
    <property type="term" value="F:hydrolase activity"/>
    <property type="evidence" value="ECO:0007669"/>
    <property type="project" value="UniProtKB-KW"/>
</dbReference>
<evidence type="ECO:0000256" key="1">
    <source>
        <dbReference type="ARBA" id="ARBA00005901"/>
    </source>
</evidence>
<dbReference type="EMBL" id="CP002987">
    <property type="protein sequence ID" value="AFA49165.1"/>
    <property type="molecule type" value="Genomic_DNA"/>
</dbReference>